<dbReference type="STRING" id="1505725.GA0061074_10661"/>
<evidence type="ECO:0000256" key="1">
    <source>
        <dbReference type="ARBA" id="ARBA00003529"/>
    </source>
</evidence>
<dbReference type="PANTHER" id="PTHR33602:SF1">
    <property type="entry name" value="REGULATORY PROTEIN RECX FAMILY PROTEIN"/>
    <property type="match status" value="1"/>
</dbReference>
<keyword evidence="11" id="KW-1185">Reference proteome</keyword>
<evidence type="ECO:0000313" key="11">
    <source>
        <dbReference type="Proteomes" id="UP000199268"/>
    </source>
</evidence>
<dbReference type="InterPro" id="IPR053926">
    <property type="entry name" value="RecX_HTH_1st"/>
</dbReference>
<dbReference type="GO" id="GO:0006282">
    <property type="term" value="P:regulation of DNA repair"/>
    <property type="evidence" value="ECO:0007669"/>
    <property type="project" value="UniProtKB-UniRule"/>
</dbReference>
<evidence type="ECO:0000313" key="10">
    <source>
        <dbReference type="EMBL" id="SCB96341.1"/>
    </source>
</evidence>
<dbReference type="HAMAP" id="MF_01114">
    <property type="entry name" value="RecX"/>
    <property type="match status" value="1"/>
</dbReference>
<dbReference type="EMBL" id="FMAO01000006">
    <property type="protein sequence ID" value="SCB96341.1"/>
    <property type="molecule type" value="Genomic_DNA"/>
</dbReference>
<proteinExistence type="inferred from homology"/>
<dbReference type="Pfam" id="PF21982">
    <property type="entry name" value="RecX_HTH1"/>
    <property type="match status" value="1"/>
</dbReference>
<dbReference type="Pfam" id="PF21981">
    <property type="entry name" value="RecX_HTH3"/>
    <property type="match status" value="1"/>
</dbReference>
<dbReference type="AlphaFoldDB" id="A0A1C4AP53"/>
<dbReference type="InterPro" id="IPR053924">
    <property type="entry name" value="RecX_HTH_2nd"/>
</dbReference>
<dbReference type="InterPro" id="IPR036388">
    <property type="entry name" value="WH-like_DNA-bd_sf"/>
</dbReference>
<name>A0A1C4AP53_9LACO</name>
<evidence type="ECO:0000259" key="8">
    <source>
        <dbReference type="Pfam" id="PF21981"/>
    </source>
</evidence>
<feature type="domain" description="RecX second three-helical" evidence="7">
    <location>
        <begin position="107"/>
        <end position="148"/>
    </location>
</feature>
<dbReference type="RefSeq" id="WP_240005867.1">
    <property type="nucleotide sequence ID" value="NZ_BJEE01000007.1"/>
</dbReference>
<accession>A0A1C4AP53</accession>
<evidence type="ECO:0000256" key="6">
    <source>
        <dbReference type="HAMAP-Rule" id="MF_01114"/>
    </source>
</evidence>
<evidence type="ECO:0000256" key="4">
    <source>
        <dbReference type="ARBA" id="ARBA00018111"/>
    </source>
</evidence>
<gene>
    <name evidence="6" type="primary">recX</name>
    <name evidence="10" type="ORF">GA0061074_10661</name>
</gene>
<comment type="function">
    <text evidence="1 6">Modulates RecA activity.</text>
</comment>
<evidence type="ECO:0000259" key="7">
    <source>
        <dbReference type="Pfam" id="PF02631"/>
    </source>
</evidence>
<evidence type="ECO:0000256" key="5">
    <source>
        <dbReference type="ARBA" id="ARBA00022490"/>
    </source>
</evidence>
<reference evidence="11" key="1">
    <citation type="submission" date="2016-08" db="EMBL/GenBank/DDBJ databases">
        <authorList>
            <person name="Varghese N."/>
            <person name="Submissions Spin"/>
        </authorList>
    </citation>
    <scope>NUCLEOTIDE SEQUENCE [LARGE SCALE GENOMIC DNA]</scope>
    <source>
        <strain evidence="11">R-53094</strain>
    </source>
</reference>
<dbReference type="InterPro" id="IPR053925">
    <property type="entry name" value="RecX_HTH_3rd"/>
</dbReference>
<feature type="domain" description="RecX first three-helical" evidence="9">
    <location>
        <begin position="61"/>
        <end position="100"/>
    </location>
</feature>
<comment type="subcellular location">
    <subcellularLocation>
        <location evidence="2 6">Cytoplasm</location>
    </subcellularLocation>
</comment>
<comment type="similarity">
    <text evidence="3 6">Belongs to the RecX family.</text>
</comment>
<dbReference type="GO" id="GO:0005737">
    <property type="term" value="C:cytoplasm"/>
    <property type="evidence" value="ECO:0007669"/>
    <property type="project" value="UniProtKB-SubCell"/>
</dbReference>
<evidence type="ECO:0000256" key="2">
    <source>
        <dbReference type="ARBA" id="ARBA00004496"/>
    </source>
</evidence>
<dbReference type="Proteomes" id="UP000199268">
    <property type="component" value="Unassembled WGS sequence"/>
</dbReference>
<evidence type="ECO:0000259" key="9">
    <source>
        <dbReference type="Pfam" id="PF21982"/>
    </source>
</evidence>
<dbReference type="InterPro" id="IPR003783">
    <property type="entry name" value="Regulatory_RecX"/>
</dbReference>
<dbReference type="Pfam" id="PF02631">
    <property type="entry name" value="RecX_HTH2"/>
    <property type="match status" value="1"/>
</dbReference>
<organism evidence="10 11">
    <name type="scientific">Weissella bombi</name>
    <dbReference type="NCBI Taxonomy" id="1505725"/>
    <lineage>
        <taxon>Bacteria</taxon>
        <taxon>Bacillati</taxon>
        <taxon>Bacillota</taxon>
        <taxon>Bacilli</taxon>
        <taxon>Lactobacillales</taxon>
        <taxon>Lactobacillaceae</taxon>
        <taxon>Weissella</taxon>
    </lineage>
</organism>
<keyword evidence="5 6" id="KW-0963">Cytoplasm</keyword>
<evidence type="ECO:0000256" key="3">
    <source>
        <dbReference type="ARBA" id="ARBA00009695"/>
    </source>
</evidence>
<sequence length="264" mass="30593">MPTVTKVTQQRRAGRYNIYLDDEYAFAVDEKVLITYNLFKGTELDETEIETIKAAEFSQKAYTQALVYATGQMRTSKQISRKLKERGYETSLIKEVVKRLNDDHVIDDEAYAQTYVDQAKSAGKLGPRGVQFKLQQAGIDQFIIEDALVAYELDDQIAALTTRVASLLEKNARYSKFMAEQKTQQKLLQQGFDLNLIKQAIQDYRLNETTDETLEWDNLDRDASIAANRYADYSGWEFKQKVKSTLYRKGYDLNLVDKWLRQRD</sequence>
<dbReference type="PANTHER" id="PTHR33602">
    <property type="entry name" value="REGULATORY PROTEIN RECX FAMILY PROTEIN"/>
    <property type="match status" value="1"/>
</dbReference>
<dbReference type="Gene3D" id="1.10.10.10">
    <property type="entry name" value="Winged helix-like DNA-binding domain superfamily/Winged helix DNA-binding domain"/>
    <property type="match status" value="4"/>
</dbReference>
<protein>
    <recommendedName>
        <fullName evidence="4 6">Regulatory protein RecX</fullName>
    </recommendedName>
</protein>
<feature type="domain" description="RecX third three-helical" evidence="8">
    <location>
        <begin position="228"/>
        <end position="260"/>
    </location>
</feature>